<accession>A0A4Y2ITJ3</accession>
<proteinExistence type="predicted"/>
<keyword evidence="2" id="KW-1185">Reference proteome</keyword>
<evidence type="ECO:0000313" key="1">
    <source>
        <dbReference type="EMBL" id="GBM80242.1"/>
    </source>
</evidence>
<reference evidence="1 2" key="1">
    <citation type="journal article" date="2019" name="Sci. Rep.">
        <title>Orb-weaving spider Araneus ventricosus genome elucidates the spidroin gene catalogue.</title>
        <authorList>
            <person name="Kono N."/>
            <person name="Nakamura H."/>
            <person name="Ohtoshi R."/>
            <person name="Moran D.A.P."/>
            <person name="Shinohara A."/>
            <person name="Yoshida Y."/>
            <person name="Fujiwara M."/>
            <person name="Mori M."/>
            <person name="Tomita M."/>
            <person name="Arakawa K."/>
        </authorList>
    </citation>
    <scope>NUCLEOTIDE SEQUENCE [LARGE SCALE GENOMIC DNA]</scope>
</reference>
<comment type="caution">
    <text evidence="1">The sequence shown here is derived from an EMBL/GenBank/DDBJ whole genome shotgun (WGS) entry which is preliminary data.</text>
</comment>
<evidence type="ECO:0000313" key="2">
    <source>
        <dbReference type="Proteomes" id="UP000499080"/>
    </source>
</evidence>
<dbReference type="Proteomes" id="UP000499080">
    <property type="component" value="Unassembled WGS sequence"/>
</dbReference>
<dbReference type="AlphaFoldDB" id="A0A4Y2ITJ3"/>
<protein>
    <submittedName>
        <fullName evidence="1">Uncharacterized protein</fullName>
    </submittedName>
</protein>
<gene>
    <name evidence="1" type="ORF">AVEN_25319_1</name>
</gene>
<organism evidence="1 2">
    <name type="scientific">Araneus ventricosus</name>
    <name type="common">Orbweaver spider</name>
    <name type="synonym">Epeira ventricosa</name>
    <dbReference type="NCBI Taxonomy" id="182803"/>
    <lineage>
        <taxon>Eukaryota</taxon>
        <taxon>Metazoa</taxon>
        <taxon>Ecdysozoa</taxon>
        <taxon>Arthropoda</taxon>
        <taxon>Chelicerata</taxon>
        <taxon>Arachnida</taxon>
        <taxon>Araneae</taxon>
        <taxon>Araneomorphae</taxon>
        <taxon>Entelegynae</taxon>
        <taxon>Araneoidea</taxon>
        <taxon>Araneidae</taxon>
        <taxon>Araneus</taxon>
    </lineage>
</organism>
<sequence>MIIHGNAHLLEARSMHQNNASASIECTGLTPSSYINVLFWDGPHNFERRSDCEDDFWAGVPLSKLPHHDSAGDVWPLRMDEQAMAPYTVDLQCNRVSNLELSGP</sequence>
<dbReference type="EMBL" id="BGPR01002867">
    <property type="protein sequence ID" value="GBM80242.1"/>
    <property type="molecule type" value="Genomic_DNA"/>
</dbReference>
<name>A0A4Y2ITJ3_ARAVE</name>